<feature type="non-terminal residue" evidence="2">
    <location>
        <position position="61"/>
    </location>
</feature>
<sequence>THYSFENNINLTGSAKSNELNSETRMSPEALYENTSSDSLNFNLNPSQLLNINLSESSRAN</sequence>
<reference evidence="2 3" key="1">
    <citation type="submission" date="2021-06" db="EMBL/GenBank/DDBJ databases">
        <authorList>
            <person name="Kallberg Y."/>
            <person name="Tangrot J."/>
            <person name="Rosling A."/>
        </authorList>
    </citation>
    <scope>NUCLEOTIDE SEQUENCE [LARGE SCALE GENOMIC DNA]</scope>
    <source>
        <strain evidence="2 3">120-4 pot B 10/14</strain>
    </source>
</reference>
<organism evidence="2 3">
    <name type="scientific">Gigaspora margarita</name>
    <dbReference type="NCBI Taxonomy" id="4874"/>
    <lineage>
        <taxon>Eukaryota</taxon>
        <taxon>Fungi</taxon>
        <taxon>Fungi incertae sedis</taxon>
        <taxon>Mucoromycota</taxon>
        <taxon>Glomeromycotina</taxon>
        <taxon>Glomeromycetes</taxon>
        <taxon>Diversisporales</taxon>
        <taxon>Gigasporaceae</taxon>
        <taxon>Gigaspora</taxon>
    </lineage>
</organism>
<accession>A0ABN7WME6</accession>
<feature type="non-terminal residue" evidence="2">
    <location>
        <position position="1"/>
    </location>
</feature>
<evidence type="ECO:0000313" key="2">
    <source>
        <dbReference type="EMBL" id="CAG8834554.1"/>
    </source>
</evidence>
<feature type="compositionally biased region" description="Polar residues" evidence="1">
    <location>
        <begin position="1"/>
        <end position="25"/>
    </location>
</feature>
<dbReference type="EMBL" id="CAJVQB010049618">
    <property type="protein sequence ID" value="CAG8834554.1"/>
    <property type="molecule type" value="Genomic_DNA"/>
</dbReference>
<feature type="region of interest" description="Disordered" evidence="1">
    <location>
        <begin position="1"/>
        <end position="36"/>
    </location>
</feature>
<dbReference type="Proteomes" id="UP000789901">
    <property type="component" value="Unassembled WGS sequence"/>
</dbReference>
<name>A0ABN7WME6_GIGMA</name>
<evidence type="ECO:0000256" key="1">
    <source>
        <dbReference type="SAM" id="MobiDB-lite"/>
    </source>
</evidence>
<evidence type="ECO:0000313" key="3">
    <source>
        <dbReference type="Proteomes" id="UP000789901"/>
    </source>
</evidence>
<keyword evidence="3" id="KW-1185">Reference proteome</keyword>
<gene>
    <name evidence="2" type="ORF">GMARGA_LOCUS32119</name>
</gene>
<comment type="caution">
    <text evidence="2">The sequence shown here is derived from an EMBL/GenBank/DDBJ whole genome shotgun (WGS) entry which is preliminary data.</text>
</comment>
<protein>
    <submittedName>
        <fullName evidence="2">44960_t:CDS:1</fullName>
    </submittedName>
</protein>
<proteinExistence type="predicted"/>